<gene>
    <name evidence="3" type="ORF">JI735_33925</name>
</gene>
<evidence type="ECO:0000313" key="4">
    <source>
        <dbReference type="Proteomes" id="UP000595841"/>
    </source>
</evidence>
<evidence type="ECO:0000313" key="3">
    <source>
        <dbReference type="EMBL" id="QQZ64649.1"/>
    </source>
</evidence>
<feature type="region of interest" description="Disordered" evidence="1">
    <location>
        <begin position="1"/>
        <end position="20"/>
    </location>
</feature>
<keyword evidence="2" id="KW-0472">Membrane</keyword>
<feature type="compositionally biased region" description="Basic and acidic residues" evidence="1">
    <location>
        <begin position="11"/>
        <end position="20"/>
    </location>
</feature>
<dbReference type="EMBL" id="CP068596">
    <property type="protein sequence ID" value="QQZ64649.1"/>
    <property type="molecule type" value="Genomic_DNA"/>
</dbReference>
<dbReference type="Proteomes" id="UP000595841">
    <property type="component" value="Plasmid unnamed1"/>
</dbReference>
<dbReference type="RefSeq" id="WP_039835524.1">
    <property type="nucleotide sequence ID" value="NZ_CP068596.1"/>
</dbReference>
<accession>A0A974PIK5</accession>
<proteinExistence type="predicted"/>
<keyword evidence="3" id="KW-0614">Plasmid</keyword>
<name>A0A974PIK5_9BACL</name>
<dbReference type="AlphaFoldDB" id="A0A974PIK5"/>
<reference evidence="3 4" key="1">
    <citation type="submission" date="2021-01" db="EMBL/GenBank/DDBJ databases">
        <title>Whole genome sequence of Paenibacillus sonchi LMG 24727 for comparative genomics.</title>
        <authorList>
            <person name="Lee G."/>
            <person name="Kim M.-J."/>
            <person name="Lim K."/>
            <person name="Shin J.-H."/>
        </authorList>
    </citation>
    <scope>NUCLEOTIDE SEQUENCE [LARGE SCALE GENOMIC DNA]</scope>
    <source>
        <strain evidence="3 4">LMG 24727</strain>
        <plasmid evidence="3 4">unnamed1</plasmid>
    </source>
</reference>
<evidence type="ECO:0000256" key="2">
    <source>
        <dbReference type="SAM" id="Phobius"/>
    </source>
</evidence>
<evidence type="ECO:0000256" key="1">
    <source>
        <dbReference type="SAM" id="MobiDB-lite"/>
    </source>
</evidence>
<dbReference type="KEGG" id="pson:JI735_33925"/>
<organism evidence="3 4">
    <name type="scientific">Paenibacillus sonchi</name>
    <dbReference type="NCBI Taxonomy" id="373687"/>
    <lineage>
        <taxon>Bacteria</taxon>
        <taxon>Bacillati</taxon>
        <taxon>Bacillota</taxon>
        <taxon>Bacilli</taxon>
        <taxon>Bacillales</taxon>
        <taxon>Paenibacillaceae</taxon>
        <taxon>Paenibacillus</taxon>
        <taxon>Paenibacillus sonchi group</taxon>
    </lineage>
</organism>
<keyword evidence="2" id="KW-1133">Transmembrane helix</keyword>
<keyword evidence="2" id="KW-0812">Transmembrane</keyword>
<sequence length="89" mass="9685">MLKPDLNQEPDLSKNENQKEKIEMKKDSISAGLFIAIGFLCVAIVIAVLIPVVRDVINDADDNRPAIPAASINVTNTPTILSHFEEEAA</sequence>
<keyword evidence="4" id="KW-1185">Reference proteome</keyword>
<geneLocation type="plasmid" evidence="3 4">
    <name>unnamed1</name>
</geneLocation>
<protein>
    <submittedName>
        <fullName evidence="3">Uncharacterized protein</fullName>
    </submittedName>
</protein>
<feature type="transmembrane region" description="Helical" evidence="2">
    <location>
        <begin position="29"/>
        <end position="53"/>
    </location>
</feature>